<reference evidence="2 3" key="1">
    <citation type="submission" date="2024-01" db="EMBL/GenBank/DDBJ databases">
        <title>A draft genome for the cacao thread blight pathogen Marasmiellus scandens.</title>
        <authorList>
            <person name="Baruah I.K."/>
            <person name="Leung J."/>
            <person name="Bukari Y."/>
            <person name="Amoako-Attah I."/>
            <person name="Meinhardt L.W."/>
            <person name="Bailey B.A."/>
            <person name="Cohen S.P."/>
        </authorList>
    </citation>
    <scope>NUCLEOTIDE SEQUENCE [LARGE SCALE GENOMIC DNA]</scope>
    <source>
        <strain evidence="2 3">GH-19</strain>
    </source>
</reference>
<evidence type="ECO:0000313" key="2">
    <source>
        <dbReference type="EMBL" id="KAK7468818.1"/>
    </source>
</evidence>
<evidence type="ECO:0000259" key="1">
    <source>
        <dbReference type="PROSITE" id="PS50142"/>
    </source>
</evidence>
<proteinExistence type="predicted"/>
<dbReference type="Proteomes" id="UP001498398">
    <property type="component" value="Unassembled WGS sequence"/>
</dbReference>
<evidence type="ECO:0000313" key="3">
    <source>
        <dbReference type="Proteomes" id="UP001498398"/>
    </source>
</evidence>
<accession>A0ABR1JYK4</accession>
<sequence length="287" mass="32105">MNITNSSYKIIQKHVSLHIHSAAFQYLKLPILSPETWDAIQTDDAECSRLGFLGDALMNTFVAECIYRVMKQQGDAGVFTAARSALTSNQTFGQIMRRLGCSDAQGKIQKSEADVFETIVGGYFKEKGADLVKEWQETNYTPLVHHVAQICRSLVPARRKKRKRILIPRPLMTTPTLGMYPLFMHYQLKIARRPQIATTKSLMISPLKDRLKSRKRSRLLSTRPSNANFSGKATSPIDLTVDSDWEDTDDIVEVPPPEPHITKPLPAMSSVGIFVTTGSCSNPIIVD</sequence>
<dbReference type="InterPro" id="IPR036389">
    <property type="entry name" value="RNase_III_sf"/>
</dbReference>
<organism evidence="2 3">
    <name type="scientific">Marasmiellus scandens</name>
    <dbReference type="NCBI Taxonomy" id="2682957"/>
    <lineage>
        <taxon>Eukaryota</taxon>
        <taxon>Fungi</taxon>
        <taxon>Dikarya</taxon>
        <taxon>Basidiomycota</taxon>
        <taxon>Agaricomycotina</taxon>
        <taxon>Agaricomycetes</taxon>
        <taxon>Agaricomycetidae</taxon>
        <taxon>Agaricales</taxon>
        <taxon>Marasmiineae</taxon>
        <taxon>Omphalotaceae</taxon>
        <taxon>Marasmiellus</taxon>
    </lineage>
</organism>
<feature type="domain" description="RNase III" evidence="1">
    <location>
        <begin position="8"/>
        <end position="128"/>
    </location>
</feature>
<dbReference type="EMBL" id="JBANRG010000003">
    <property type="protein sequence ID" value="KAK7468818.1"/>
    <property type="molecule type" value="Genomic_DNA"/>
</dbReference>
<keyword evidence="3" id="KW-1185">Reference proteome</keyword>
<dbReference type="InterPro" id="IPR000999">
    <property type="entry name" value="RNase_III_dom"/>
</dbReference>
<dbReference type="Pfam" id="PF00636">
    <property type="entry name" value="Ribonuclease_3"/>
    <property type="match status" value="1"/>
</dbReference>
<dbReference type="Gene3D" id="1.10.1520.10">
    <property type="entry name" value="Ribonuclease III domain"/>
    <property type="match status" value="1"/>
</dbReference>
<comment type="caution">
    <text evidence="2">The sequence shown here is derived from an EMBL/GenBank/DDBJ whole genome shotgun (WGS) entry which is preliminary data.</text>
</comment>
<gene>
    <name evidence="2" type="ORF">VKT23_003318</name>
</gene>
<dbReference type="SUPFAM" id="SSF69065">
    <property type="entry name" value="RNase III domain-like"/>
    <property type="match status" value="1"/>
</dbReference>
<dbReference type="CDD" id="cd00593">
    <property type="entry name" value="RIBOc"/>
    <property type="match status" value="1"/>
</dbReference>
<protein>
    <recommendedName>
        <fullName evidence="1">RNase III domain-containing protein</fullName>
    </recommendedName>
</protein>
<name>A0ABR1JYK4_9AGAR</name>
<dbReference type="PROSITE" id="PS50142">
    <property type="entry name" value="RNASE_3_2"/>
    <property type="match status" value="1"/>
</dbReference>